<sequence>MWYLAYLALRQSQRRDPYRRKNHDREDVARLDEGRGRRPA</sequence>
<accession>A0A239FXA4</accession>
<dbReference type="Proteomes" id="UP000198282">
    <property type="component" value="Unassembled WGS sequence"/>
</dbReference>
<proteinExistence type="predicted"/>
<organism evidence="2 3">
    <name type="scientific">Streptosporangium subroseum</name>
    <dbReference type="NCBI Taxonomy" id="106412"/>
    <lineage>
        <taxon>Bacteria</taxon>
        <taxon>Bacillati</taxon>
        <taxon>Actinomycetota</taxon>
        <taxon>Actinomycetes</taxon>
        <taxon>Streptosporangiales</taxon>
        <taxon>Streptosporangiaceae</taxon>
        <taxon>Streptosporangium</taxon>
    </lineage>
</organism>
<evidence type="ECO:0000313" key="3">
    <source>
        <dbReference type="Proteomes" id="UP000198282"/>
    </source>
</evidence>
<keyword evidence="3" id="KW-1185">Reference proteome</keyword>
<gene>
    <name evidence="2" type="ORF">SAMN05216276_1012126</name>
</gene>
<protein>
    <submittedName>
        <fullName evidence="2">Uncharacterized protein</fullName>
    </submittedName>
</protein>
<dbReference type="EMBL" id="FZOD01000012">
    <property type="protein sequence ID" value="SNS61375.1"/>
    <property type="molecule type" value="Genomic_DNA"/>
</dbReference>
<feature type="region of interest" description="Disordered" evidence="1">
    <location>
        <begin position="14"/>
        <end position="40"/>
    </location>
</feature>
<dbReference type="AlphaFoldDB" id="A0A239FXA4"/>
<evidence type="ECO:0000313" key="2">
    <source>
        <dbReference type="EMBL" id="SNS61375.1"/>
    </source>
</evidence>
<name>A0A239FXA4_9ACTN</name>
<reference evidence="2 3" key="1">
    <citation type="submission" date="2017-06" db="EMBL/GenBank/DDBJ databases">
        <authorList>
            <person name="Kim H.J."/>
            <person name="Triplett B.A."/>
        </authorList>
    </citation>
    <scope>NUCLEOTIDE SEQUENCE [LARGE SCALE GENOMIC DNA]</scope>
    <source>
        <strain evidence="2 3">CGMCC 4.2132</strain>
    </source>
</reference>
<feature type="compositionally biased region" description="Basic and acidic residues" evidence="1">
    <location>
        <begin position="23"/>
        <end position="40"/>
    </location>
</feature>
<evidence type="ECO:0000256" key="1">
    <source>
        <dbReference type="SAM" id="MobiDB-lite"/>
    </source>
</evidence>